<comment type="caution">
    <text evidence="2">The sequence shown here is derived from an EMBL/GenBank/DDBJ whole genome shotgun (WGS) entry which is preliminary data.</text>
</comment>
<protein>
    <recommendedName>
        <fullName evidence="1">Thymidylate kinase-like domain-containing protein</fullName>
    </recommendedName>
</protein>
<dbReference type="RefSeq" id="WP_357804018.1">
    <property type="nucleotide sequence ID" value="NZ_JBEYBM010000007.1"/>
</dbReference>
<name>A0ABV2X924_9NOCA</name>
<dbReference type="EMBL" id="JBEYBR010000022">
    <property type="protein sequence ID" value="MEU2122407.1"/>
    <property type="molecule type" value="Genomic_DNA"/>
</dbReference>
<accession>A0ABV2X924</accession>
<sequence>MLIVFEGVHSSGKSSQLALAREHLRKAGKEAVVTTWNSAAGLGAGVSRLKIDDRLDPFALVCLEAADLRIRLRDGIGQAIRDGIVLADRWFYTTFARGIMRGVQPSLLGELFQGLPEPDAVIWIRASGEVTCRRRLAAGLPLRGHQSGHDHEVEGTSLEQTFVRYQDRLDAIYESILPEHTCEVSGERAAAVIAADVAARVDLLLAGEPTCPC</sequence>
<organism evidence="2 3">
    <name type="scientific">Nocardia niwae</name>
    <dbReference type="NCBI Taxonomy" id="626084"/>
    <lineage>
        <taxon>Bacteria</taxon>
        <taxon>Bacillati</taxon>
        <taxon>Actinomycetota</taxon>
        <taxon>Actinomycetes</taxon>
        <taxon>Mycobacteriales</taxon>
        <taxon>Nocardiaceae</taxon>
        <taxon>Nocardia</taxon>
    </lineage>
</organism>
<dbReference type="InterPro" id="IPR027417">
    <property type="entry name" value="P-loop_NTPase"/>
</dbReference>
<dbReference type="Gene3D" id="3.40.50.300">
    <property type="entry name" value="P-loop containing nucleotide triphosphate hydrolases"/>
    <property type="match status" value="1"/>
</dbReference>
<dbReference type="SUPFAM" id="SSF52540">
    <property type="entry name" value="P-loop containing nucleoside triphosphate hydrolases"/>
    <property type="match status" value="1"/>
</dbReference>
<evidence type="ECO:0000313" key="2">
    <source>
        <dbReference type="EMBL" id="MEU2122407.1"/>
    </source>
</evidence>
<evidence type="ECO:0000259" key="1">
    <source>
        <dbReference type="Pfam" id="PF02223"/>
    </source>
</evidence>
<evidence type="ECO:0000313" key="3">
    <source>
        <dbReference type="Proteomes" id="UP001550535"/>
    </source>
</evidence>
<reference evidence="2 3" key="1">
    <citation type="submission" date="2024-06" db="EMBL/GenBank/DDBJ databases">
        <title>The Natural Products Discovery Center: Release of the First 8490 Sequenced Strains for Exploring Actinobacteria Biosynthetic Diversity.</title>
        <authorList>
            <person name="Kalkreuter E."/>
            <person name="Kautsar S.A."/>
            <person name="Yang D."/>
            <person name="Bader C.D."/>
            <person name="Teijaro C.N."/>
            <person name="Fluegel L."/>
            <person name="Davis C.M."/>
            <person name="Simpson J.R."/>
            <person name="Lauterbach L."/>
            <person name="Steele A.D."/>
            <person name="Gui C."/>
            <person name="Meng S."/>
            <person name="Li G."/>
            <person name="Viehrig K."/>
            <person name="Ye F."/>
            <person name="Su P."/>
            <person name="Kiefer A.F."/>
            <person name="Nichols A."/>
            <person name="Cepeda A.J."/>
            <person name="Yan W."/>
            <person name="Fan B."/>
            <person name="Jiang Y."/>
            <person name="Adhikari A."/>
            <person name="Zheng C.-J."/>
            <person name="Schuster L."/>
            <person name="Cowan T.M."/>
            <person name="Smanski M.J."/>
            <person name="Chevrette M.G."/>
            <person name="De Carvalho L.P.S."/>
            <person name="Shen B."/>
        </authorList>
    </citation>
    <scope>NUCLEOTIDE SEQUENCE [LARGE SCALE GENOMIC DNA]</scope>
    <source>
        <strain evidence="2 3">NPDC019434</strain>
    </source>
</reference>
<proteinExistence type="predicted"/>
<dbReference type="Pfam" id="PF02223">
    <property type="entry name" value="Thymidylate_kin"/>
    <property type="match status" value="1"/>
</dbReference>
<gene>
    <name evidence="2" type="ORF">ABZ507_11320</name>
</gene>
<keyword evidence="3" id="KW-1185">Reference proteome</keyword>
<feature type="domain" description="Thymidylate kinase-like" evidence="1">
    <location>
        <begin position="5"/>
        <end position="135"/>
    </location>
</feature>
<dbReference type="InterPro" id="IPR039430">
    <property type="entry name" value="Thymidylate_kin-like_dom"/>
</dbReference>
<dbReference type="Proteomes" id="UP001550535">
    <property type="component" value="Unassembled WGS sequence"/>
</dbReference>